<keyword evidence="7 9" id="KW-0472">Membrane</keyword>
<evidence type="ECO:0000256" key="9">
    <source>
        <dbReference type="PROSITE-ProRule" id="PRU01193"/>
    </source>
</evidence>
<keyword evidence="2" id="KW-1003">Cell membrane</keyword>
<dbReference type="AlphaFoldDB" id="A0AB36KAB9"/>
<evidence type="ECO:0000256" key="4">
    <source>
        <dbReference type="ARBA" id="ARBA00022737"/>
    </source>
</evidence>
<dbReference type="InterPro" id="IPR046342">
    <property type="entry name" value="CBS_dom_sf"/>
</dbReference>
<evidence type="ECO:0000256" key="10">
    <source>
        <dbReference type="SAM" id="Phobius"/>
    </source>
</evidence>
<dbReference type="Proteomes" id="UP000188726">
    <property type="component" value="Unassembled WGS sequence"/>
</dbReference>
<dbReference type="Gene3D" id="3.30.465.10">
    <property type="match status" value="1"/>
</dbReference>
<protein>
    <recommendedName>
        <fullName evidence="15">HlyC/CorC family transporter</fullName>
    </recommendedName>
</protein>
<dbReference type="Pfam" id="PF01595">
    <property type="entry name" value="CNNM"/>
    <property type="match status" value="1"/>
</dbReference>
<evidence type="ECO:0000256" key="6">
    <source>
        <dbReference type="ARBA" id="ARBA00023122"/>
    </source>
</evidence>
<dbReference type="SUPFAM" id="SSF56176">
    <property type="entry name" value="FAD-binding/transporter-associated domain-like"/>
    <property type="match status" value="1"/>
</dbReference>
<organism evidence="13 14">
    <name type="scientific">Salinivibrio kushneri</name>
    <dbReference type="NCBI Taxonomy" id="1908198"/>
    <lineage>
        <taxon>Bacteria</taxon>
        <taxon>Pseudomonadati</taxon>
        <taxon>Pseudomonadota</taxon>
        <taxon>Gammaproteobacteria</taxon>
        <taxon>Vibrionales</taxon>
        <taxon>Vibrionaceae</taxon>
        <taxon>Salinivibrio</taxon>
    </lineage>
</organism>
<dbReference type="EMBL" id="MUEO01000003">
    <property type="protein sequence ID" value="OOE46181.1"/>
    <property type="molecule type" value="Genomic_DNA"/>
</dbReference>
<dbReference type="InterPro" id="IPR000644">
    <property type="entry name" value="CBS_dom"/>
</dbReference>
<feature type="domain" description="CBS" evidence="11">
    <location>
        <begin position="288"/>
        <end position="348"/>
    </location>
</feature>
<evidence type="ECO:0000313" key="13">
    <source>
        <dbReference type="EMBL" id="OOE46181.1"/>
    </source>
</evidence>
<keyword evidence="5 9" id="KW-1133">Transmembrane helix</keyword>
<keyword evidence="4" id="KW-0677">Repeat</keyword>
<evidence type="ECO:0000256" key="1">
    <source>
        <dbReference type="ARBA" id="ARBA00004651"/>
    </source>
</evidence>
<dbReference type="InterPro" id="IPR005170">
    <property type="entry name" value="Transptr-assoc_dom"/>
</dbReference>
<evidence type="ECO:0000256" key="7">
    <source>
        <dbReference type="ARBA" id="ARBA00023136"/>
    </source>
</evidence>
<evidence type="ECO:0000259" key="12">
    <source>
        <dbReference type="PROSITE" id="PS51846"/>
    </source>
</evidence>
<dbReference type="InterPro" id="IPR002550">
    <property type="entry name" value="CNNM"/>
</dbReference>
<feature type="domain" description="CBS" evidence="11">
    <location>
        <begin position="226"/>
        <end position="284"/>
    </location>
</feature>
<dbReference type="GeneID" id="89608790"/>
<dbReference type="Pfam" id="PF03471">
    <property type="entry name" value="CorC_HlyC"/>
    <property type="match status" value="1"/>
</dbReference>
<dbReference type="InterPro" id="IPR036318">
    <property type="entry name" value="FAD-bd_PCMH-like_sf"/>
</dbReference>
<accession>A0AB36KAB9</accession>
<evidence type="ECO:0000256" key="3">
    <source>
        <dbReference type="ARBA" id="ARBA00022692"/>
    </source>
</evidence>
<evidence type="ECO:0000256" key="5">
    <source>
        <dbReference type="ARBA" id="ARBA00022989"/>
    </source>
</evidence>
<evidence type="ECO:0000256" key="2">
    <source>
        <dbReference type="ARBA" id="ARBA00022475"/>
    </source>
</evidence>
<reference evidence="13 14" key="1">
    <citation type="journal article" date="2017" name="Genome Announc.">
        <title>Draft Genome Sequences of Salinivibrio proteolyticus, Salinivibrio sharmensis, Salinivibrio siamensis, Salinivibrio costicola subsp. alcaliphilus, Salinivibrio costicola subsp. vallismortis, and 29 New Isolates Belonging to the Genus Salinivibrio.</title>
        <authorList>
            <person name="Lopez-Hermoso C."/>
            <person name="de la Haba R.R."/>
            <person name="Sanchez-Porro C."/>
            <person name="Bayliss S.C."/>
            <person name="Feil E.J."/>
            <person name="Ventosa A."/>
        </authorList>
    </citation>
    <scope>NUCLEOTIDE SEQUENCE [LARGE SCALE GENOMIC DNA]</scope>
    <source>
        <strain evidence="13 14">IC202</strain>
    </source>
</reference>
<dbReference type="InterPro" id="IPR044751">
    <property type="entry name" value="Ion_transp-like_CBS"/>
</dbReference>
<sequence>MIEPMITLLLGLFFILLIIAANGYFVAQEFAYMAVDRAKLATLAATGDASAKRALAVTKRTSFMLSGAQLGITVTGLVLGFVAEPLVGESMGVLLQQLGLSLEAGIAIGTMATLAVAMIVQMILGELYPKNLAIANAEPMARMMSRSTLIYMSVFGWIISFFDKSANLVLRVVGIQPVHDLDMSASEDDLHHIIADSRESGDLPVELSLMMDRILDFPARDVEHAMVPRSQVDWVSPETKLSELLALMAQAHTRYPVLDDNDAPVGVVHLSDVLAKTEADSNDTVASVMRPASVLPTLMPLPNALDQLVRTTNQLACVIDEYGGFAGVLTIEDLAMEIVGEITDEHDSDHAEAVVPESDNIWLMDGDVHIDEVERAIGYDLPRGDVETIAGVLIAACGALPAVGDTVTIALPIDPSELAESQPIMRHLEVDVLSIERHIPTSVRVTLIEQPIVEDNQ</sequence>
<dbReference type="PANTHER" id="PTHR43099">
    <property type="entry name" value="UPF0053 PROTEIN YRKA"/>
    <property type="match status" value="1"/>
</dbReference>
<dbReference type="GO" id="GO:0005886">
    <property type="term" value="C:plasma membrane"/>
    <property type="evidence" value="ECO:0007669"/>
    <property type="project" value="UniProtKB-SubCell"/>
</dbReference>
<evidence type="ECO:0000256" key="8">
    <source>
        <dbReference type="PROSITE-ProRule" id="PRU00703"/>
    </source>
</evidence>
<comment type="caution">
    <text evidence="13">The sequence shown here is derived from an EMBL/GenBank/DDBJ whole genome shotgun (WGS) entry which is preliminary data.</text>
</comment>
<feature type="transmembrane region" description="Helical" evidence="10">
    <location>
        <begin position="6"/>
        <end position="27"/>
    </location>
</feature>
<proteinExistence type="predicted"/>
<dbReference type="InterPro" id="IPR016169">
    <property type="entry name" value="FAD-bd_PCMH_sub2"/>
</dbReference>
<dbReference type="Gene3D" id="3.10.580.10">
    <property type="entry name" value="CBS-domain"/>
    <property type="match status" value="1"/>
</dbReference>
<evidence type="ECO:0000259" key="11">
    <source>
        <dbReference type="PROSITE" id="PS51371"/>
    </source>
</evidence>
<feature type="transmembrane region" description="Helical" evidence="10">
    <location>
        <begin position="62"/>
        <end position="82"/>
    </location>
</feature>
<dbReference type="InterPro" id="IPR051676">
    <property type="entry name" value="UPF0053_domain"/>
</dbReference>
<gene>
    <name evidence="13" type="ORF">BZG09_02280</name>
</gene>
<dbReference type="SUPFAM" id="SSF54631">
    <property type="entry name" value="CBS-domain pair"/>
    <property type="match status" value="1"/>
</dbReference>
<evidence type="ECO:0000313" key="14">
    <source>
        <dbReference type="Proteomes" id="UP000188726"/>
    </source>
</evidence>
<dbReference type="RefSeq" id="WP_077456723.1">
    <property type="nucleotide sequence ID" value="NZ_CP114590.1"/>
</dbReference>
<dbReference type="PROSITE" id="PS51371">
    <property type="entry name" value="CBS"/>
    <property type="match status" value="2"/>
</dbReference>
<evidence type="ECO:0008006" key="15">
    <source>
        <dbReference type="Google" id="ProtNLM"/>
    </source>
</evidence>
<feature type="domain" description="CNNM transmembrane" evidence="12">
    <location>
        <begin position="4"/>
        <end position="207"/>
    </location>
</feature>
<dbReference type="CDD" id="cd04590">
    <property type="entry name" value="CBS_pair_CorC_HlyC_assoc"/>
    <property type="match status" value="1"/>
</dbReference>
<keyword evidence="3 9" id="KW-0812">Transmembrane</keyword>
<dbReference type="GO" id="GO:0050660">
    <property type="term" value="F:flavin adenine dinucleotide binding"/>
    <property type="evidence" value="ECO:0007669"/>
    <property type="project" value="InterPro"/>
</dbReference>
<name>A0AB36KAB9_9GAMM</name>
<feature type="transmembrane region" description="Helical" evidence="10">
    <location>
        <begin position="102"/>
        <end position="124"/>
    </location>
</feature>
<dbReference type="Pfam" id="PF00571">
    <property type="entry name" value="CBS"/>
    <property type="match status" value="2"/>
</dbReference>
<dbReference type="PANTHER" id="PTHR43099:SF6">
    <property type="entry name" value="UPF0053 PROTEIN RV1842C"/>
    <property type="match status" value="1"/>
</dbReference>
<dbReference type="PROSITE" id="PS51846">
    <property type="entry name" value="CNNM"/>
    <property type="match status" value="1"/>
</dbReference>
<comment type="subcellular location">
    <subcellularLocation>
        <location evidence="1">Cell membrane</location>
        <topology evidence="1">Multi-pass membrane protein</topology>
    </subcellularLocation>
</comment>
<dbReference type="SMART" id="SM01091">
    <property type="entry name" value="CorC_HlyC"/>
    <property type="match status" value="1"/>
</dbReference>
<feature type="transmembrane region" description="Helical" evidence="10">
    <location>
        <begin position="144"/>
        <end position="162"/>
    </location>
</feature>
<keyword evidence="6 8" id="KW-0129">CBS domain</keyword>